<dbReference type="HOGENOM" id="CLU_210658_0_0_1"/>
<proteinExistence type="predicted"/>
<evidence type="ECO:0000313" key="2">
    <source>
        <dbReference type="EMBL" id="EMD67892.1"/>
    </source>
</evidence>
<dbReference type="EMBL" id="KB445790">
    <property type="protein sequence ID" value="EMD58041.1"/>
    <property type="molecule type" value="Genomic_DNA"/>
</dbReference>
<evidence type="ECO:0000313" key="3">
    <source>
        <dbReference type="Proteomes" id="UP000016934"/>
    </source>
</evidence>
<reference evidence="2" key="2">
    <citation type="submission" date="2012-05" db="EMBL/GenBank/DDBJ databases">
        <title>Comparative genome structure, secondary metabolite and effector coding capacity across Cochliobolus pathogens.</title>
        <authorList>
            <consortium name="US DOE Joint Genome Institute (JGI-PGF)"/>
            <person name="Condon B.J."/>
            <person name="Leng Y."/>
            <person name="Wu D."/>
            <person name="Bushley K.E."/>
            <person name="Ohm R.A."/>
            <person name="Otillar R."/>
            <person name="Martin J."/>
            <person name="Schackwitz W."/>
            <person name="Grimwood J."/>
            <person name="MohdZainudin N."/>
            <person name="Xue C."/>
            <person name="Wang R."/>
            <person name="Dhillon B."/>
            <person name="Tu Z.J."/>
            <person name="Steffenson B.J."/>
            <person name="Salamov A."/>
            <person name="Sun H."/>
            <person name="Lowry S."/>
            <person name="LaButti K."/>
            <person name="Han J."/>
            <person name="Copeland A."/>
            <person name="Lindquist E."/>
            <person name="Lucas S."/>
            <person name="Barry K."/>
            <person name="Schmutz J."/>
            <person name="Baker S."/>
            <person name="Grigoriev I.V."/>
            <person name="Zhong S."/>
            <person name="Turgeon B.G."/>
        </authorList>
    </citation>
    <scope>NUCLEOTIDE SEQUENCE</scope>
    <source>
        <strain evidence="2">ND90Pr</strain>
    </source>
</reference>
<dbReference type="Proteomes" id="UP000016934">
    <property type="component" value="Unassembled WGS sequence"/>
</dbReference>
<organism evidence="2 3">
    <name type="scientific">Cochliobolus sativus (strain ND90Pr / ATCC 201652)</name>
    <name type="common">Common root rot and spot blotch fungus</name>
    <name type="synonym">Bipolaris sorokiniana</name>
    <dbReference type="NCBI Taxonomy" id="665912"/>
    <lineage>
        <taxon>Eukaryota</taxon>
        <taxon>Fungi</taxon>
        <taxon>Dikarya</taxon>
        <taxon>Ascomycota</taxon>
        <taxon>Pezizomycotina</taxon>
        <taxon>Dothideomycetes</taxon>
        <taxon>Pleosporomycetidae</taxon>
        <taxon>Pleosporales</taxon>
        <taxon>Pleosporineae</taxon>
        <taxon>Pleosporaceae</taxon>
        <taxon>Bipolaris</taxon>
    </lineage>
</organism>
<protein>
    <submittedName>
        <fullName evidence="2">Uncharacterized protein</fullName>
    </submittedName>
</protein>
<dbReference type="GeneID" id="19136935"/>
<reference evidence="3" key="3">
    <citation type="journal article" date="2013" name="PLoS Genet.">
        <title>Comparative genome structure, secondary metabolite, and effector coding capacity across Cochliobolus pathogens.</title>
        <authorList>
            <person name="Condon B.J."/>
            <person name="Leng Y."/>
            <person name="Wu D."/>
            <person name="Bushley K.E."/>
            <person name="Ohm R.A."/>
            <person name="Otillar R."/>
            <person name="Martin J."/>
            <person name="Schackwitz W."/>
            <person name="Grimwood J."/>
            <person name="MohdZainudin N."/>
            <person name="Xue C."/>
            <person name="Wang R."/>
            <person name="Manning V.A."/>
            <person name="Dhillon B."/>
            <person name="Tu Z.J."/>
            <person name="Steffenson B.J."/>
            <person name="Salamov A."/>
            <person name="Sun H."/>
            <person name="Lowry S."/>
            <person name="LaButti K."/>
            <person name="Han J."/>
            <person name="Copeland A."/>
            <person name="Lindquist E."/>
            <person name="Barry K."/>
            <person name="Schmutz J."/>
            <person name="Baker S.E."/>
            <person name="Ciuffetti L.M."/>
            <person name="Grigoriev I.V."/>
            <person name="Zhong S."/>
            <person name="Turgeon B.G."/>
        </authorList>
    </citation>
    <scope>NUCLEOTIDE SEQUENCE [LARGE SCALE GENOMIC DNA]</scope>
    <source>
        <strain evidence="3">ND90Pr / ATCC 201652</strain>
    </source>
</reference>
<accession>M2TGP1</accession>
<dbReference type="KEGG" id="bsc:COCSADRAFT_42137"/>
<dbReference type="RefSeq" id="XP_007695390.1">
    <property type="nucleotide sequence ID" value="XM_007697200.1"/>
</dbReference>
<dbReference type="RefSeq" id="XP_007706257.1">
    <property type="nucleotide sequence ID" value="XM_007708067.1"/>
</dbReference>
<dbReference type="EMBL" id="KB445638">
    <property type="protein sequence ID" value="EMD67892.1"/>
    <property type="molecule type" value="Genomic_DNA"/>
</dbReference>
<keyword evidence="3" id="KW-1185">Reference proteome</keyword>
<name>M2TGP1_COCSN</name>
<dbReference type="GeneID" id="19140177"/>
<dbReference type="KEGG" id="bsc:COCSADRAFT_32867"/>
<dbReference type="AlphaFoldDB" id="M2TGP1"/>
<reference evidence="2 3" key="1">
    <citation type="journal article" date="2012" name="PLoS Pathog.">
        <title>Diverse lifestyles and strategies of plant pathogenesis encoded in the genomes of eighteen Dothideomycetes fungi.</title>
        <authorList>
            <person name="Ohm R.A."/>
            <person name="Feau N."/>
            <person name="Henrissat B."/>
            <person name="Schoch C.L."/>
            <person name="Horwitz B.A."/>
            <person name="Barry K.W."/>
            <person name="Condon B.J."/>
            <person name="Copeland A.C."/>
            <person name="Dhillon B."/>
            <person name="Glaser F."/>
            <person name="Hesse C.N."/>
            <person name="Kosti I."/>
            <person name="LaButti K."/>
            <person name="Lindquist E.A."/>
            <person name="Lucas S."/>
            <person name="Salamov A.A."/>
            <person name="Bradshaw R.E."/>
            <person name="Ciuffetti L."/>
            <person name="Hamelin R.C."/>
            <person name="Kema G.H.J."/>
            <person name="Lawrence C."/>
            <person name="Scott J.A."/>
            <person name="Spatafora J.W."/>
            <person name="Turgeon B.G."/>
            <person name="de Wit P.J.G.M."/>
            <person name="Zhong S."/>
            <person name="Goodwin S.B."/>
            <person name="Grigoriev I.V."/>
        </authorList>
    </citation>
    <scope>NUCLEOTIDE SEQUENCE [LARGE SCALE GENOMIC DNA]</scope>
    <source>
        <strain evidence="2">ND90Pr</strain>
        <strain evidence="3">ND90Pr / ATCC 201652</strain>
    </source>
</reference>
<gene>
    <name evidence="2" type="ORF">COCSADRAFT_32867</name>
    <name evidence="1" type="ORF">COCSADRAFT_42137</name>
</gene>
<sequence>MPPKAQPPPRGVWANANTNSLQFCTDGGPNDTINNVANQIFDAAHQALTRTTLGAVLPTFNMLGAVNLNEYRV</sequence>
<evidence type="ECO:0000313" key="1">
    <source>
        <dbReference type="EMBL" id="EMD58041.1"/>
    </source>
</evidence>